<evidence type="ECO:0000313" key="1">
    <source>
        <dbReference type="EMBL" id="BAE89489.1"/>
    </source>
</evidence>
<protein>
    <submittedName>
        <fullName evidence="1">Macaca fascicularis brain cDNA clone: QflA-18071, similar to human nucleoredoxin (NXN), mRNA, RefSeq: NM_022463.3</fullName>
    </submittedName>
</protein>
<reference evidence="1" key="1">
    <citation type="journal article" date="2007" name="PLoS Biol.">
        <title>Rate of evolution in brain-expressed genes in humans and other primates.</title>
        <authorList>
            <person name="Wang H.-Y."/>
            <person name="Chien H.-C."/>
            <person name="Osada N."/>
            <person name="Hashimoto K."/>
            <person name="Sugano S."/>
            <person name="Gojobori T."/>
            <person name="Chou C.-K."/>
            <person name="Tsai S.-F."/>
            <person name="Wu C.-I."/>
            <person name="Shen C.-K.J."/>
        </authorList>
    </citation>
    <scope>NUCLEOTIDE SEQUENCE</scope>
</reference>
<organism evidence="1">
    <name type="scientific">Macaca fascicularis</name>
    <name type="common">Crab-eating macaque</name>
    <name type="synonym">Cynomolgus monkey</name>
    <dbReference type="NCBI Taxonomy" id="9541"/>
    <lineage>
        <taxon>Eukaryota</taxon>
        <taxon>Metazoa</taxon>
        <taxon>Chordata</taxon>
        <taxon>Craniata</taxon>
        <taxon>Vertebrata</taxon>
        <taxon>Euteleostomi</taxon>
        <taxon>Mammalia</taxon>
        <taxon>Eutheria</taxon>
        <taxon>Euarchontoglires</taxon>
        <taxon>Primates</taxon>
        <taxon>Haplorrhini</taxon>
        <taxon>Catarrhini</taxon>
        <taxon>Cercopithecidae</taxon>
        <taxon>Cercopithecinae</taxon>
        <taxon>Macaca</taxon>
    </lineage>
</organism>
<accession>I7GC22</accession>
<proteinExistence type="evidence at transcript level"/>
<sequence>MYMYVRCPALFTIAKTWNQPKCPSAVDWILKMWHVYIVEYYAARKRIKSCPLQPHGWNWRPVF</sequence>
<dbReference type="EMBL" id="AB172427">
    <property type="protein sequence ID" value="BAE89489.1"/>
    <property type="molecule type" value="mRNA"/>
</dbReference>
<name>I7GC22_MACFA</name>
<dbReference type="AlphaFoldDB" id="I7GC22"/>